<dbReference type="Pfam" id="PF01149">
    <property type="entry name" value="Fapy_DNA_glyco"/>
    <property type="match status" value="1"/>
</dbReference>
<keyword evidence="12 15" id="KW-0511">Multifunctional enzyme</keyword>
<dbReference type="InterPro" id="IPR015886">
    <property type="entry name" value="H2TH_FPG"/>
</dbReference>
<dbReference type="InterPro" id="IPR020629">
    <property type="entry name" value="FPG_Glyclase"/>
</dbReference>
<dbReference type="InterPro" id="IPR000214">
    <property type="entry name" value="Znf_DNA_glyclase/AP_lyase"/>
</dbReference>
<reference evidence="18 19" key="1">
    <citation type="journal article" date="2020" name="Int. J. Syst. Evol. Microbiol.">
        <title>Ureaplasma miroungigenitalium sp. nov. isolated from northern elephant seals (Mirounga angustirostris) and Ureaplasma zalophigenitalium sp. nov. isolated from California sea lions (Zalophus californianus).</title>
        <authorList>
            <person name="Volokhov D.V."/>
            <person name="Gulland F.M."/>
            <person name="Gao Y."/>
            <person name="Chizhikov V.E."/>
        </authorList>
    </citation>
    <scope>NUCLEOTIDE SEQUENCE [LARGE SCALE GENOMIC DNA]</scope>
    <source>
        <strain evidence="18 19">CSL7644-GEN</strain>
    </source>
</reference>
<sequence length="278" mass="32491">MPELPEVQVIVNHLNQLVLNKKIQTVEVFLPKILKNRTENEFVNEFEGREILKIERHGKYLLFFMDNNNVLAVHLRMEGKFFYLEKNEFVNQAHAHVIFYLDNDYKLVYYDTRQFGTFHVYSQTDYLISKELQKVNKDPLDPSVDANFFYQQLSKANKDIKTLLLDQTKISGIGNIYANEILFACQIHPASKANRLKKEDFTNLYNHAKKILKTSIEHNGTSIHSFKVDKDQQGSYQSFLKVHGRDKQNCLSCSGVIMKIKLNGRGTYFCPECQKLRK</sequence>
<feature type="active site" description="Proton donor; for delta-elimination activity" evidence="15">
    <location>
        <position position="265"/>
    </location>
</feature>
<dbReference type="SUPFAM" id="SSF81624">
    <property type="entry name" value="N-terminal domain of MutM-like DNA repair proteins"/>
    <property type="match status" value="1"/>
</dbReference>
<keyword evidence="10 15" id="KW-0234">DNA repair</keyword>
<keyword evidence="11 15" id="KW-0456">Lyase</keyword>
<dbReference type="RefSeq" id="WP_263817989.1">
    <property type="nucleotide sequence ID" value="NZ_JAOXHJ010000004.1"/>
</dbReference>
<dbReference type="NCBIfam" id="TIGR00577">
    <property type="entry name" value="fpg"/>
    <property type="match status" value="1"/>
</dbReference>
<dbReference type="InterPro" id="IPR035937">
    <property type="entry name" value="FPG_N"/>
</dbReference>
<evidence type="ECO:0000256" key="4">
    <source>
        <dbReference type="ARBA" id="ARBA00022723"/>
    </source>
</evidence>
<evidence type="ECO:0000256" key="8">
    <source>
        <dbReference type="ARBA" id="ARBA00022833"/>
    </source>
</evidence>
<comment type="catalytic activity">
    <reaction evidence="1 15">
        <text>Hydrolysis of DNA containing ring-opened 7-methylguanine residues, releasing 2,6-diamino-4-hydroxy-5-(N-methyl)formamidopyrimidine.</text>
        <dbReference type="EC" id="3.2.2.23"/>
    </reaction>
</comment>
<feature type="active site" description="Schiff-base intermediate with DNA" evidence="15">
    <location>
        <position position="2"/>
    </location>
</feature>
<dbReference type="EMBL" id="JAOXHJ010000004">
    <property type="protein sequence ID" value="MCV3754186.1"/>
    <property type="molecule type" value="Genomic_DNA"/>
</dbReference>
<dbReference type="CDD" id="cd08966">
    <property type="entry name" value="EcFpg-like_N"/>
    <property type="match status" value="1"/>
</dbReference>
<dbReference type="PROSITE" id="PS51068">
    <property type="entry name" value="FPG_CAT"/>
    <property type="match status" value="1"/>
</dbReference>
<dbReference type="NCBIfam" id="NF002211">
    <property type="entry name" value="PRK01103.1"/>
    <property type="match status" value="1"/>
</dbReference>
<evidence type="ECO:0000256" key="15">
    <source>
        <dbReference type="HAMAP-Rule" id="MF_00103"/>
    </source>
</evidence>
<feature type="domain" description="FPG-type" evidence="16">
    <location>
        <begin position="241"/>
        <end position="275"/>
    </location>
</feature>
<evidence type="ECO:0000256" key="2">
    <source>
        <dbReference type="ARBA" id="ARBA00009409"/>
    </source>
</evidence>
<dbReference type="PROSITE" id="PS01242">
    <property type="entry name" value="ZF_FPG_1"/>
    <property type="match status" value="1"/>
</dbReference>
<comment type="catalytic activity">
    <reaction evidence="14 15">
        <text>2'-deoxyribonucleotide-(2'-deoxyribose 5'-phosphate)-2'-deoxyribonucleotide-DNA = a 3'-end 2'-deoxyribonucleotide-(2,3-dehydro-2,3-deoxyribose 5'-phosphate)-DNA + a 5'-end 5'-phospho-2'-deoxyribonucleoside-DNA + H(+)</text>
        <dbReference type="Rhea" id="RHEA:66592"/>
        <dbReference type="Rhea" id="RHEA-COMP:13180"/>
        <dbReference type="Rhea" id="RHEA-COMP:16897"/>
        <dbReference type="Rhea" id="RHEA-COMP:17067"/>
        <dbReference type="ChEBI" id="CHEBI:15378"/>
        <dbReference type="ChEBI" id="CHEBI:136412"/>
        <dbReference type="ChEBI" id="CHEBI:157695"/>
        <dbReference type="ChEBI" id="CHEBI:167181"/>
        <dbReference type="EC" id="4.2.99.18"/>
    </reaction>
</comment>
<dbReference type="Proteomes" id="UP001207252">
    <property type="component" value="Unassembled WGS sequence"/>
</dbReference>
<dbReference type="EC" id="4.2.99.18" evidence="15"/>
<evidence type="ECO:0000256" key="12">
    <source>
        <dbReference type="ARBA" id="ARBA00023268"/>
    </source>
</evidence>
<feature type="active site" description="Proton donor; for beta-elimination activity" evidence="15">
    <location>
        <position position="59"/>
    </location>
</feature>
<feature type="domain" description="Formamidopyrimidine-DNA glycosylase catalytic" evidence="17">
    <location>
        <begin position="2"/>
        <end position="116"/>
    </location>
</feature>
<organism evidence="18 19">
    <name type="scientific">Ureaplasma zalophigenitalium</name>
    <dbReference type="NCBI Taxonomy" id="907723"/>
    <lineage>
        <taxon>Bacteria</taxon>
        <taxon>Bacillati</taxon>
        <taxon>Mycoplasmatota</taxon>
        <taxon>Mycoplasmoidales</taxon>
        <taxon>Mycoplasmoidaceae</taxon>
        <taxon>Ureaplasma</taxon>
    </lineage>
</organism>
<keyword evidence="9 15" id="KW-0238">DNA-binding</keyword>
<evidence type="ECO:0000313" key="18">
    <source>
        <dbReference type="EMBL" id="MCV3754186.1"/>
    </source>
</evidence>
<proteinExistence type="inferred from homology"/>
<comment type="similarity">
    <text evidence="2 15">Belongs to the FPG family.</text>
</comment>
<evidence type="ECO:0000256" key="13">
    <source>
        <dbReference type="ARBA" id="ARBA00023295"/>
    </source>
</evidence>
<evidence type="ECO:0000256" key="3">
    <source>
        <dbReference type="ARBA" id="ARBA00011245"/>
    </source>
</evidence>
<dbReference type="InterPro" id="IPR015887">
    <property type="entry name" value="DNA_glyclase_Znf_dom_DNA_BS"/>
</dbReference>
<dbReference type="SUPFAM" id="SSF57716">
    <property type="entry name" value="Glucocorticoid receptor-like (DNA-binding domain)"/>
    <property type="match status" value="1"/>
</dbReference>
<evidence type="ECO:0000259" key="16">
    <source>
        <dbReference type="PROSITE" id="PS51066"/>
    </source>
</evidence>
<evidence type="ECO:0000256" key="6">
    <source>
        <dbReference type="ARBA" id="ARBA00022771"/>
    </source>
</evidence>
<evidence type="ECO:0000256" key="1">
    <source>
        <dbReference type="ARBA" id="ARBA00001668"/>
    </source>
</evidence>
<dbReference type="Gene3D" id="3.20.190.10">
    <property type="entry name" value="MutM-like, N-terminal"/>
    <property type="match status" value="1"/>
</dbReference>
<evidence type="ECO:0000256" key="5">
    <source>
        <dbReference type="ARBA" id="ARBA00022763"/>
    </source>
</evidence>
<dbReference type="HAMAP" id="MF_00103">
    <property type="entry name" value="Fapy_DNA_glycosyl"/>
    <property type="match status" value="1"/>
</dbReference>
<comment type="caution">
    <text evidence="15">Lacks conserved residue(s) required for the propagation of feature annotation.</text>
</comment>
<dbReference type="Pfam" id="PF06831">
    <property type="entry name" value="H2TH"/>
    <property type="match status" value="1"/>
</dbReference>
<dbReference type="InterPro" id="IPR012319">
    <property type="entry name" value="FPG_cat"/>
</dbReference>
<dbReference type="GO" id="GO:0008534">
    <property type="term" value="F:oxidized purine nucleobase lesion DNA N-glycosylase activity"/>
    <property type="evidence" value="ECO:0007669"/>
    <property type="project" value="UniProtKB-EC"/>
</dbReference>
<dbReference type="PROSITE" id="PS51066">
    <property type="entry name" value="ZF_FPG_2"/>
    <property type="match status" value="1"/>
</dbReference>
<evidence type="ECO:0000256" key="10">
    <source>
        <dbReference type="ARBA" id="ARBA00023204"/>
    </source>
</evidence>
<evidence type="ECO:0000256" key="9">
    <source>
        <dbReference type="ARBA" id="ARBA00023125"/>
    </source>
</evidence>
<dbReference type="EC" id="3.2.2.23" evidence="15"/>
<dbReference type="PANTHER" id="PTHR22993:SF9">
    <property type="entry name" value="FORMAMIDOPYRIMIDINE-DNA GLYCOSYLASE"/>
    <property type="match status" value="1"/>
</dbReference>
<feature type="binding site" evidence="15">
    <location>
        <position position="113"/>
    </location>
    <ligand>
        <name>DNA</name>
        <dbReference type="ChEBI" id="CHEBI:16991"/>
    </ligand>
</feature>
<comment type="caution">
    <text evidence="18">The sequence shown here is derived from an EMBL/GenBank/DDBJ whole genome shotgun (WGS) entry which is preliminary data.</text>
</comment>
<comment type="function">
    <text evidence="15">Involved in base excision repair of DNA damaged by oxidation or by mutagenic agents. Acts as DNA glycosylase that recognizes and removes damaged bases. Has a preference for oxidized purines, such as 7,8-dihydro-8-oxoguanine (8-oxoG). Has AP (apurinic/apyrimidinic) lyase activity and introduces nicks in the DNA strand. Cleaves the DNA backbone by beta-delta elimination to generate a single-strand break at the site of the removed base with both 3'- and 5'-phosphates.</text>
</comment>
<keyword evidence="5 15" id="KW-0227">DNA damage</keyword>
<keyword evidence="7 15" id="KW-0378">Hydrolase</keyword>
<dbReference type="Gene3D" id="1.10.8.50">
    <property type="match status" value="1"/>
</dbReference>
<feature type="active site" description="Proton donor" evidence="15">
    <location>
        <position position="3"/>
    </location>
</feature>
<evidence type="ECO:0000259" key="17">
    <source>
        <dbReference type="PROSITE" id="PS51068"/>
    </source>
</evidence>
<evidence type="ECO:0000256" key="7">
    <source>
        <dbReference type="ARBA" id="ARBA00022801"/>
    </source>
</evidence>
<evidence type="ECO:0000256" key="11">
    <source>
        <dbReference type="ARBA" id="ARBA00023239"/>
    </source>
</evidence>
<dbReference type="PANTHER" id="PTHR22993">
    <property type="entry name" value="FORMAMIDOPYRIMIDINE-DNA GLYCOSYLASE"/>
    <property type="match status" value="1"/>
</dbReference>
<keyword evidence="13 15" id="KW-0326">Glycosidase</keyword>
<feature type="binding site" evidence="15">
    <location>
        <position position="94"/>
    </location>
    <ligand>
        <name>DNA</name>
        <dbReference type="ChEBI" id="CHEBI:16991"/>
    </ligand>
</feature>
<keyword evidence="8 15" id="KW-0862">Zinc</keyword>
<gene>
    <name evidence="15 18" type="primary">mutM</name>
    <name evidence="15" type="synonym">fpg</name>
    <name evidence="18" type="ORF">OF365_02250</name>
</gene>
<keyword evidence="4 15" id="KW-0479">Metal-binding</keyword>
<dbReference type="SMART" id="SM01232">
    <property type="entry name" value="H2TH"/>
    <property type="match status" value="1"/>
</dbReference>
<accession>A0ABT3BPM4</accession>
<comment type="cofactor">
    <cofactor evidence="15">
        <name>Zn(2+)</name>
        <dbReference type="ChEBI" id="CHEBI:29105"/>
    </cofactor>
    <text evidence="15">Binds 1 zinc ion per subunit.</text>
</comment>
<evidence type="ECO:0000313" key="19">
    <source>
        <dbReference type="Proteomes" id="UP001207252"/>
    </source>
</evidence>
<protein>
    <recommendedName>
        <fullName evidence="15">Formamidopyrimidine-DNA glycosylase</fullName>
        <shortName evidence="15">Fapy-DNA glycosylase</shortName>
        <ecNumber evidence="15">3.2.2.23</ecNumber>
    </recommendedName>
    <alternativeName>
        <fullName evidence="15">DNA-(apurinic or apyrimidinic site) lyase MutM</fullName>
        <shortName evidence="15">AP lyase MutM</shortName>
        <ecNumber evidence="15">4.2.99.18</ecNumber>
    </alternativeName>
</protein>
<evidence type="ECO:0000256" key="14">
    <source>
        <dbReference type="ARBA" id="ARBA00044632"/>
    </source>
</evidence>
<comment type="subunit">
    <text evidence="3 15">Monomer.</text>
</comment>
<dbReference type="SMART" id="SM00898">
    <property type="entry name" value="Fapy_DNA_glyco"/>
    <property type="match status" value="1"/>
</dbReference>
<dbReference type="SUPFAM" id="SSF46946">
    <property type="entry name" value="S13-like H2TH domain"/>
    <property type="match status" value="1"/>
</dbReference>
<keyword evidence="6 15" id="KW-0863">Zinc-finger</keyword>
<dbReference type="Pfam" id="PF06827">
    <property type="entry name" value="zf-FPG_IleRS"/>
    <property type="match status" value="1"/>
</dbReference>
<dbReference type="InterPro" id="IPR010979">
    <property type="entry name" value="Ribosomal_uS13-like_H2TH"/>
</dbReference>
<dbReference type="InterPro" id="IPR010663">
    <property type="entry name" value="Znf_FPG/IleRS"/>
</dbReference>
<keyword evidence="19" id="KW-1185">Reference proteome</keyword>
<name>A0ABT3BPM4_9BACT</name>